<evidence type="ECO:0000256" key="3">
    <source>
        <dbReference type="SAM" id="MobiDB-lite"/>
    </source>
</evidence>
<dbReference type="EMBL" id="CP024923">
    <property type="protein sequence ID" value="ATY32972.1"/>
    <property type="molecule type" value="Genomic_DNA"/>
</dbReference>
<dbReference type="PANTHER" id="PTHR38340:SF1">
    <property type="entry name" value="S-LAYER PROTEIN"/>
    <property type="match status" value="1"/>
</dbReference>
<feature type="domain" description="Haemolysin-type calcium binding-related" evidence="4">
    <location>
        <begin position="2649"/>
        <end position="2690"/>
    </location>
</feature>
<keyword evidence="6" id="KW-1185">Reference proteome</keyword>
<feature type="domain" description="Haemolysin-type calcium binding-related" evidence="4">
    <location>
        <begin position="2798"/>
        <end position="2836"/>
    </location>
</feature>
<dbReference type="PRINTS" id="PR00313">
    <property type="entry name" value="CABNDNGRPT"/>
</dbReference>
<feature type="domain" description="Haemolysin-type calcium binding-related" evidence="4">
    <location>
        <begin position="1674"/>
        <end position="1718"/>
    </location>
</feature>
<accession>A0A2K8MGF7</accession>
<dbReference type="RefSeq" id="WP_100282777.1">
    <property type="nucleotide sequence ID" value="NZ_CP024923.1"/>
</dbReference>
<feature type="region of interest" description="Disordered" evidence="3">
    <location>
        <begin position="2422"/>
        <end position="2449"/>
    </location>
</feature>
<keyword evidence="2" id="KW-0964">Secreted</keyword>
<comment type="subcellular location">
    <subcellularLocation>
        <location evidence="1">Secreted</location>
    </subcellularLocation>
</comment>
<feature type="domain" description="Haemolysin-type calcium binding-related" evidence="4">
    <location>
        <begin position="1539"/>
        <end position="1584"/>
    </location>
</feature>
<dbReference type="InterPro" id="IPR011049">
    <property type="entry name" value="Serralysin-like_metalloprot_C"/>
</dbReference>
<evidence type="ECO:0000259" key="4">
    <source>
        <dbReference type="Pfam" id="PF06594"/>
    </source>
</evidence>
<dbReference type="GO" id="GO:0005509">
    <property type="term" value="F:calcium ion binding"/>
    <property type="evidence" value="ECO:0007669"/>
    <property type="project" value="InterPro"/>
</dbReference>
<organism evidence="5 6">
    <name type="scientific">Sphingomonas psychrotolerans</name>
    <dbReference type="NCBI Taxonomy" id="1327635"/>
    <lineage>
        <taxon>Bacteria</taxon>
        <taxon>Pseudomonadati</taxon>
        <taxon>Pseudomonadota</taxon>
        <taxon>Alphaproteobacteria</taxon>
        <taxon>Sphingomonadales</taxon>
        <taxon>Sphingomonadaceae</taxon>
        <taxon>Sphingomonas</taxon>
    </lineage>
</organism>
<dbReference type="SUPFAM" id="SSF51120">
    <property type="entry name" value="beta-Roll"/>
    <property type="match status" value="15"/>
</dbReference>
<dbReference type="InterPro" id="IPR001343">
    <property type="entry name" value="Hemolysn_Ca-bd"/>
</dbReference>
<evidence type="ECO:0000313" key="5">
    <source>
        <dbReference type="EMBL" id="ATY32972.1"/>
    </source>
</evidence>
<dbReference type="Gene3D" id="2.150.10.10">
    <property type="entry name" value="Serralysin-like metalloprotease, C-terminal"/>
    <property type="match status" value="10"/>
</dbReference>
<evidence type="ECO:0000256" key="2">
    <source>
        <dbReference type="ARBA" id="ARBA00022525"/>
    </source>
</evidence>
<sequence>MPEIRIEGKRIAEASGDLFGHAYLVYVEDDGTERAIRAGPDQDTSTWVNGIFGNITGSVDVPLSETLDARPIQDRALYGSTVIDLHGRDPAEVWAQMVQHARQIHDAHFPYDLVTFAGTGHDSNSNSFVASVLYNVGIDFDSFSPVLPQYAYPGNSNLLKANYTVNITNTIQGAIGRGNGFDGHDIIVGSETNDVIVGGRGNDVLVGSKGDDIIVGGGFASVAHPDNNLNVNNSPLKDYDVVHYQIANIAGVQIAPDRGVSLEIGEFDNAFTNLEGDTRTQVVVVDDGFGGRDRIVGVEMIHLTDKSDKLKITDLGDFGSGNGSPLRNLTIDFGSAGEPSYGDDTIDLSQAGKTITGLFGGTIKYGVRVDLRNTDSQTIQYLSNSALTTATGFFGGLFGRSEVMLTAANANSVTGTQFDDVLIANGGGRDAGEGYSALYGGGGNDLLVGGGWESHLYGGAGEDRFELRASTHVEDGETHDTASYGGIPLYGGVKQWWMEGHTAYWSPFSSLLTAFPVIGNSVLMTAAFFIDVATMKFARYQLDSEGNLLVDLWGQTAPGVIHDYHVDLDSGVGTAGITVFEAGVGDGSGASLGRIGKFVNLALKAGFGIGLNGFDPLVLDLDGDGFELTTEGNSKAFFEFDADGFGERTGWVRGEDGLLALDRNGNGTIDNVTELFGNRTMSGFAALALFDANADGRIDSADAVFSSLRVWQDLDQDGVSDAGELKSLAELGIISISLASTAPAEPTAIGGNAIAATGSYTRADGSTRGIADVALQINETATRWLGDSHVSAAAEVLPQLKGFGGLKDLRVAMTGHAGLEARVADFVALATNDLHVLKAGAEAILYDWAGVDGVAADAIGTNGFDARKLAFLEQYSGYTLMPRDAGGVVQTGNLAEIEALWTDQVTRLTLRLIVQGPMADAFDGISYRADLDLLVADTPTALADLYSGLLADLPADPAQALAEWQGWAPLLGAMADGMRRTDANLVRADFITAQLLRAIDEAAPTLDFAALAGALGLDNLRVGTDANDTLSRGTASDTAIYVGNGGDDTLIGGGGQDVYIFGAQIGHTVIQDIEAQPAGDRIRFAFLNPDDVKLTRDGNDLLITVTATGETVRVTGQFAPVVPLSSDVLLSTNKGVEEIQFADGTVFETPEIMSAVGTGTDGDDQMIGTMHSDVLLGGLGDDRLEGGDDADLYVINGGEGHDVIHDVQSTVLLRAADVVVFGDGIAPDGLVFARAGSGGDDLLVTIGTGGQSLLVEGQFGYSSLGYNDRLALNSRIEVFTFRDLGDAWSNKDIQQLLISQATTAGNDETRGFGDDDIFGASTGNDVLIGMDGADTYGWGAGAGNDIIREHARYIDISVGLGGISLTVRADVVRFDPSIDPSTLVFARNYDTDDLVITNVTTGETLTVDGQFNSFQTGVLGAQWFDRVEWFAFSDNSAYSWQDIEAIVTTGSAANDRLRGDILADTMVGGKGDDLLSGGGGGDSYVFKAGDGHDTVFDDNQTLIGDGFLTVDQTIDNIQFGPAIDADDIVFTRAGSAITLTVGTTGDAVTLQGQDDYIQTGVFGAIPTSRIEEVRFGDGTIWNWQELNRRMIAAQTTTGNDVTEGFTLSDRFEASAGDDILRGGESGDTYVFGIGSGHDRIEESVSNVLYGDEDIVAFAPTVLPADVLLSRDGNDLILTLAGSGDTLTVAGQFAYSAWFTWHDVELFRFANGVEWTATDVQVRLLTPTSGNDHLIGFDSADILDGGAGDDVLEGSNGGDAYLFGRGSGHDTIIETVTNTNLGDGDSLVFGVGVLPQDVAYARDGDDLIVTIVDTGDSVRIAGQFSFGNWFAWNDIESFVFDNGTTVSDLQIAARLLGGTPGDDHLIGTFRSDTLDGGAGDDILEGGDGADIYVFGRGYGQDEIRESLTTANLSEDDELRFGAGITLEDLGFVRSGNDLLITILDTGDTLQITGQFNYGSWFTWQDVDRFRFADGTTLIRQEIQQVVLEAQKTAGDDHLFGFMTGDTLDGGAGNDILEGGDGGDTYLFGRGYGHDEVRETLTDGNLGEEDTVRFGADIAWSDLVFARNGDALTITIAGTADSLTIGGEWSTITDTSTTTWWDVENFALADGTIKTKDDVQLELLRATGGDDHLVGFYTNDFLDGGLGDDLLEGGRGADTYIHDIGDGDDVISDYVNYWGSGGDRLIFGAGIGPADVSVQRSTINADDMVLVVQNGASSVTLTHQISGGREWTLDFVEFADGTVWTADTLANLMTSGASTPGDDVVDGTSLADQLSGGGGNDLLRGNGGNDTIDGGAGNDRLEGGDGDDIYTYAVGGGGDTISEYTYYWGSYNVLTLGAGLDGSQISWSRSAVDGNDIVVSFAGGGSITLDNQLYGGREWGIDLIRFADGVEWDASQINARFFASLTTAGDDVLEGSGRDDPLAGGAGNDVLRGNGGNDTLDGGGGDDRLEGGDGDDSYFYAADSSDDIISEYAYYWGSWNTLQLGAGIAQTDVSFSRSSVDGNDVVLSFAGGGSITLDNQLYGGREWGIDVLRFADGTEWDTAAIDARFFASQTSAGDDVIDGSGRDDNLFGAAGNDTLRGSGGNDRLDGGIGDDWLEGGDGDDAYVYAAGGGNDAVSEYTYYWGSYNEVQLGAGLTAAEVSFSRSADGSDMTLTFTQAGGSLTLDNQFYGGREWGVDLVKFADGTQWDAATLNAAYFAGQGTSADETINGSGLGETIDGRGGNDLLQGFQGNDWLIGGVGDDRLVGAEGDDVFVYDPGDGNDVINDYVGWYGSFDRLIFGAGIAASDLIASRVTSDGSHLRLTFKNAQGSILIENQTWGDAGIERFEFADGTILDEAGMNALLRGTTNGNDTIEAPAGGAEIWALEGEDSLTGSSAADSLHGQAGNDILAGGLGDDLLEGGAGDDTLYGGAVAAGGLVAVGANLVVNGSFEQSGTVTGSGSWGMANATLPGWSRANSQPFEQANAGNGVAPTEGSYWLDMDSAGGSGSNMDVSQSFTGLDGGQVLRLQFDHANRAGSSGGLEVYWNGVLAATYGAEIGNAMVARQFDLVATAGTNSLRFVGTGSTDNAGASLDNVRLFATQVTGEDGGLDVAGFAGISSEYAISDLGNYTFEVRDLVGGRDGTDILQNIDWLRFANGDFDPTLLAQGTASEFTSSGGAEGGANVPIWWENWQAGGIHTAPRIDDFHLV</sequence>
<gene>
    <name evidence="5" type="ORF">CVN68_14205</name>
</gene>
<feature type="domain" description="Haemolysin-type calcium binding-related" evidence="4">
    <location>
        <begin position="1936"/>
        <end position="1976"/>
    </location>
</feature>
<name>A0A2K8MGF7_9SPHN</name>
<dbReference type="KEGG" id="sphc:CVN68_14205"/>
<dbReference type="Pfam" id="PF00353">
    <property type="entry name" value="HemolysinCabind"/>
    <property type="match status" value="15"/>
</dbReference>
<evidence type="ECO:0000313" key="6">
    <source>
        <dbReference type="Proteomes" id="UP000229081"/>
    </source>
</evidence>
<feature type="region of interest" description="Disordered" evidence="3">
    <location>
        <begin position="2273"/>
        <end position="2298"/>
    </location>
</feature>
<feature type="domain" description="Haemolysin-type calcium binding-related" evidence="4">
    <location>
        <begin position="2502"/>
        <end position="2541"/>
    </location>
</feature>
<protein>
    <recommendedName>
        <fullName evidence="4">Haemolysin-type calcium binding-related domain-containing protein</fullName>
    </recommendedName>
</protein>
<dbReference type="InterPro" id="IPR010566">
    <property type="entry name" value="Haemolys_ca-bd"/>
</dbReference>
<dbReference type="InterPro" id="IPR050557">
    <property type="entry name" value="RTX_toxin/Mannuronan_C5-epim"/>
</dbReference>
<dbReference type="InterPro" id="IPR018511">
    <property type="entry name" value="Hemolysin-typ_Ca-bd_CS"/>
</dbReference>
<dbReference type="PANTHER" id="PTHR38340">
    <property type="entry name" value="S-LAYER PROTEIN"/>
    <property type="match status" value="1"/>
</dbReference>
<dbReference type="Pfam" id="PF06594">
    <property type="entry name" value="HCBP_related"/>
    <property type="match status" value="9"/>
</dbReference>
<evidence type="ECO:0000256" key="1">
    <source>
        <dbReference type="ARBA" id="ARBA00004613"/>
    </source>
</evidence>
<feature type="domain" description="Haemolysin-type calcium binding-related" evidence="4">
    <location>
        <begin position="1805"/>
        <end position="1845"/>
    </location>
</feature>
<reference evidence="5 6" key="1">
    <citation type="submission" date="2017-11" db="EMBL/GenBank/DDBJ databases">
        <title>Complete genome sequence of Sphingomonas sp. Strain Cra20, a psychrotolerant potential plant growth promoting rhizobacteria.</title>
        <authorList>
            <person name="Luo Y."/>
        </authorList>
    </citation>
    <scope>NUCLEOTIDE SEQUENCE [LARGE SCALE GENOMIC DNA]</scope>
    <source>
        <strain evidence="5 6">Cra20</strain>
    </source>
</reference>
<feature type="domain" description="Haemolysin-type calcium binding-related" evidence="4">
    <location>
        <begin position="1100"/>
        <end position="1147"/>
    </location>
</feature>
<dbReference type="Proteomes" id="UP000229081">
    <property type="component" value="Chromosome"/>
</dbReference>
<feature type="domain" description="Haemolysin-type calcium binding-related" evidence="4">
    <location>
        <begin position="2354"/>
        <end position="2394"/>
    </location>
</feature>
<dbReference type="PROSITE" id="PS00330">
    <property type="entry name" value="HEMOLYSIN_CALCIUM"/>
    <property type="match status" value="13"/>
</dbReference>
<proteinExistence type="predicted"/>
<dbReference type="GO" id="GO:0005576">
    <property type="term" value="C:extracellular region"/>
    <property type="evidence" value="ECO:0007669"/>
    <property type="project" value="UniProtKB-SubCell"/>
</dbReference>
<feature type="compositionally biased region" description="Gly residues" evidence="3">
    <location>
        <begin position="2273"/>
        <end position="2286"/>
    </location>
</feature>